<evidence type="ECO:0000313" key="2">
    <source>
        <dbReference type="Proteomes" id="UP001500908"/>
    </source>
</evidence>
<comment type="caution">
    <text evidence="1">The sequence shown here is derived from an EMBL/GenBank/DDBJ whole genome shotgun (WGS) entry which is preliminary data.</text>
</comment>
<evidence type="ECO:0000313" key="1">
    <source>
        <dbReference type="EMBL" id="GAA3747531.1"/>
    </source>
</evidence>
<protein>
    <submittedName>
        <fullName evidence="1">Uncharacterized protein</fullName>
    </submittedName>
</protein>
<sequence>MRLVNLTPHVVTIFDAAGAVMHTHAAAEAPARVMVTRSDDGTIEGVPIVTEHYGRAELPEPVGDVRYIVSVAVALAHPERADLLVPTDLVRTEEGTVVGCRALSRRVAG</sequence>
<dbReference type="RefSeq" id="WP_344971900.1">
    <property type="nucleotide sequence ID" value="NZ_BAABDD010000012.1"/>
</dbReference>
<organism evidence="1 2">
    <name type="scientific">Salinactinospora qingdaonensis</name>
    <dbReference type="NCBI Taxonomy" id="702744"/>
    <lineage>
        <taxon>Bacteria</taxon>
        <taxon>Bacillati</taxon>
        <taxon>Actinomycetota</taxon>
        <taxon>Actinomycetes</taxon>
        <taxon>Streptosporangiales</taxon>
        <taxon>Nocardiopsidaceae</taxon>
        <taxon>Salinactinospora</taxon>
    </lineage>
</organism>
<gene>
    <name evidence="1" type="ORF">GCM10022402_28610</name>
</gene>
<reference evidence="2" key="1">
    <citation type="journal article" date="2019" name="Int. J. Syst. Evol. Microbiol.">
        <title>The Global Catalogue of Microorganisms (GCM) 10K type strain sequencing project: providing services to taxonomists for standard genome sequencing and annotation.</title>
        <authorList>
            <consortium name="The Broad Institute Genomics Platform"/>
            <consortium name="The Broad Institute Genome Sequencing Center for Infectious Disease"/>
            <person name="Wu L."/>
            <person name="Ma J."/>
        </authorList>
    </citation>
    <scope>NUCLEOTIDE SEQUENCE [LARGE SCALE GENOMIC DNA]</scope>
    <source>
        <strain evidence="2">JCM 17137</strain>
    </source>
</reference>
<dbReference type="EMBL" id="BAABDD010000012">
    <property type="protein sequence ID" value="GAA3747531.1"/>
    <property type="molecule type" value="Genomic_DNA"/>
</dbReference>
<keyword evidence="2" id="KW-1185">Reference proteome</keyword>
<name>A0ABP7FYL0_9ACTN</name>
<accession>A0ABP7FYL0</accession>
<proteinExistence type="predicted"/>
<dbReference type="Proteomes" id="UP001500908">
    <property type="component" value="Unassembled WGS sequence"/>
</dbReference>